<evidence type="ECO:0000256" key="3">
    <source>
        <dbReference type="ARBA" id="ARBA00022723"/>
    </source>
</evidence>
<keyword evidence="9" id="KW-1185">Reference proteome</keyword>
<dbReference type="Proteomes" id="UP001156691">
    <property type="component" value="Unassembled WGS sequence"/>
</dbReference>
<dbReference type="Gene3D" id="3.30.413.10">
    <property type="entry name" value="Sulfite Reductase Hemoprotein, domain 1"/>
    <property type="match status" value="2"/>
</dbReference>
<evidence type="ECO:0000256" key="6">
    <source>
        <dbReference type="ARBA" id="ARBA00023014"/>
    </source>
</evidence>
<accession>A0ABQ5W727</accession>
<dbReference type="EMBL" id="BSNS01000012">
    <property type="protein sequence ID" value="GLQ55782.1"/>
    <property type="molecule type" value="Genomic_DNA"/>
</dbReference>
<sequence length="393" mass="39172">MPTGDGLLARFRPIDSTLTPAALTAVARAAEAYGNGLIEITARGSLQVRGLTAATAAPLARAIRAAVAVEEGVPIETAPLAGLDPAERADPRPLAAALRRAIANAGLAERLSPKVTVIVDGGMILASLAADIRVEAAEGGWRIDAGEALGEAAAIAATLGKLDAIAARGPLARARRPAPAASIPAPIGTLELADGTHALGLALPFGSIEAPALAAFAEAAGNAGAREVRLAPRRGFYVVGPGAGAVTRLRQRAAALGFVADPADPRLAIAACAGRDGCASGGIATRALAARLAQAAPSFLDGSIALHVSGCAKGCAHPRPASLVLVGQPDGTCGLVFAGSASAEPAAVFPAGAIPAGFLMLERLYRAREHAQESAAEWLVRLGPEGIAAALRG</sequence>
<dbReference type="SUPFAM" id="SSF55124">
    <property type="entry name" value="Nitrite/Sulfite reductase N-terminal domain-like"/>
    <property type="match status" value="2"/>
</dbReference>
<dbReference type="InterPro" id="IPR036136">
    <property type="entry name" value="Nit/Sulf_reduc_fer-like_dom_sf"/>
</dbReference>
<proteinExistence type="predicted"/>
<keyword evidence="6" id="KW-0411">Iron-sulfur</keyword>
<dbReference type="InterPro" id="IPR045854">
    <property type="entry name" value="NO2/SO3_Rdtase_4Fe4S_sf"/>
</dbReference>
<protein>
    <recommendedName>
        <fullName evidence="7">Nitrite/Sulfite reductase ferredoxin-like domain-containing protein</fullName>
    </recommendedName>
</protein>
<dbReference type="InterPro" id="IPR005117">
    <property type="entry name" value="NiRdtase/SiRdtase_haem-b_fer"/>
</dbReference>
<evidence type="ECO:0000256" key="5">
    <source>
        <dbReference type="ARBA" id="ARBA00023004"/>
    </source>
</evidence>
<keyword evidence="1" id="KW-0004">4Fe-4S</keyword>
<evidence type="ECO:0000313" key="9">
    <source>
        <dbReference type="Proteomes" id="UP001156691"/>
    </source>
</evidence>
<evidence type="ECO:0000256" key="1">
    <source>
        <dbReference type="ARBA" id="ARBA00022485"/>
    </source>
</evidence>
<dbReference type="Pfam" id="PF03460">
    <property type="entry name" value="NIR_SIR_ferr"/>
    <property type="match status" value="1"/>
</dbReference>
<organism evidence="8 9">
    <name type="scientific">Devosia nitrariae</name>
    <dbReference type="NCBI Taxonomy" id="2071872"/>
    <lineage>
        <taxon>Bacteria</taxon>
        <taxon>Pseudomonadati</taxon>
        <taxon>Pseudomonadota</taxon>
        <taxon>Alphaproteobacteria</taxon>
        <taxon>Hyphomicrobiales</taxon>
        <taxon>Devosiaceae</taxon>
        <taxon>Devosia</taxon>
    </lineage>
</organism>
<dbReference type="SUPFAM" id="SSF56014">
    <property type="entry name" value="Nitrite and sulphite reductase 4Fe-4S domain-like"/>
    <property type="match status" value="1"/>
</dbReference>
<name>A0ABQ5W727_9HYPH</name>
<reference evidence="9" key="1">
    <citation type="journal article" date="2019" name="Int. J. Syst. Evol. Microbiol.">
        <title>The Global Catalogue of Microorganisms (GCM) 10K type strain sequencing project: providing services to taxonomists for standard genome sequencing and annotation.</title>
        <authorList>
            <consortium name="The Broad Institute Genomics Platform"/>
            <consortium name="The Broad Institute Genome Sequencing Center for Infectious Disease"/>
            <person name="Wu L."/>
            <person name="Ma J."/>
        </authorList>
    </citation>
    <scope>NUCLEOTIDE SEQUENCE [LARGE SCALE GENOMIC DNA]</scope>
    <source>
        <strain evidence="9">NBRC 112416</strain>
    </source>
</reference>
<evidence type="ECO:0000313" key="8">
    <source>
        <dbReference type="EMBL" id="GLQ55782.1"/>
    </source>
</evidence>
<keyword evidence="5" id="KW-0408">Iron</keyword>
<feature type="domain" description="Nitrite/Sulfite reductase ferredoxin-like" evidence="7">
    <location>
        <begin position="2"/>
        <end position="65"/>
    </location>
</feature>
<keyword evidence="3" id="KW-0479">Metal-binding</keyword>
<comment type="caution">
    <text evidence="8">The sequence shown here is derived from an EMBL/GenBank/DDBJ whole genome shotgun (WGS) entry which is preliminary data.</text>
</comment>
<dbReference type="PANTHER" id="PTHR32439">
    <property type="entry name" value="FERREDOXIN--NITRITE REDUCTASE, CHLOROPLASTIC"/>
    <property type="match status" value="1"/>
</dbReference>
<gene>
    <name evidence="8" type="ORF">GCM10010862_30410</name>
</gene>
<evidence type="ECO:0000256" key="2">
    <source>
        <dbReference type="ARBA" id="ARBA00022617"/>
    </source>
</evidence>
<keyword evidence="4" id="KW-0560">Oxidoreductase</keyword>
<evidence type="ECO:0000256" key="4">
    <source>
        <dbReference type="ARBA" id="ARBA00023002"/>
    </source>
</evidence>
<keyword evidence="2" id="KW-0349">Heme</keyword>
<dbReference type="InterPro" id="IPR051329">
    <property type="entry name" value="NIR_SIR_4Fe-4S"/>
</dbReference>
<dbReference type="Gene3D" id="3.90.480.10">
    <property type="entry name" value="Sulfite Reductase Hemoprotein,Domain 2"/>
    <property type="match status" value="2"/>
</dbReference>
<evidence type="ECO:0000259" key="7">
    <source>
        <dbReference type="Pfam" id="PF03460"/>
    </source>
</evidence>
<dbReference type="PANTHER" id="PTHR32439:SF9">
    <property type="entry name" value="BLR3264 PROTEIN"/>
    <property type="match status" value="1"/>
</dbReference>